<dbReference type="InterPro" id="IPR043128">
    <property type="entry name" value="Rev_trsase/Diguanyl_cyclase"/>
</dbReference>
<evidence type="ECO:0000259" key="1">
    <source>
        <dbReference type="PROSITE" id="PS50878"/>
    </source>
</evidence>
<dbReference type="InterPro" id="IPR050951">
    <property type="entry name" value="Retrovirus_Pol_polyprotein"/>
</dbReference>
<accession>A0A5S6QRB2</accession>
<dbReference type="CDD" id="cd01647">
    <property type="entry name" value="RT_LTR"/>
    <property type="match status" value="1"/>
</dbReference>
<organism evidence="2 3">
    <name type="scientific">Trichuris muris</name>
    <name type="common">Mouse whipworm</name>
    <dbReference type="NCBI Taxonomy" id="70415"/>
    <lineage>
        <taxon>Eukaryota</taxon>
        <taxon>Metazoa</taxon>
        <taxon>Ecdysozoa</taxon>
        <taxon>Nematoda</taxon>
        <taxon>Enoplea</taxon>
        <taxon>Dorylaimia</taxon>
        <taxon>Trichinellida</taxon>
        <taxon>Trichuridae</taxon>
        <taxon>Trichuris</taxon>
    </lineage>
</organism>
<dbReference type="Proteomes" id="UP000046395">
    <property type="component" value="Unassembled WGS sequence"/>
</dbReference>
<dbReference type="PANTHER" id="PTHR37984:SF5">
    <property type="entry name" value="PROTEIN NYNRIN-LIKE"/>
    <property type="match status" value="1"/>
</dbReference>
<dbReference type="PROSITE" id="PS50878">
    <property type="entry name" value="RT_POL"/>
    <property type="match status" value="1"/>
</dbReference>
<evidence type="ECO:0000313" key="2">
    <source>
        <dbReference type="Proteomes" id="UP000046395"/>
    </source>
</evidence>
<keyword evidence="2" id="KW-1185">Reference proteome</keyword>
<feature type="domain" description="Reverse transcriptase" evidence="1">
    <location>
        <begin position="1"/>
        <end position="102"/>
    </location>
</feature>
<evidence type="ECO:0000313" key="3">
    <source>
        <dbReference type="WBParaSite" id="TMUE_2000009891.1"/>
    </source>
</evidence>
<protein>
    <submittedName>
        <fullName evidence="3">Reverse transcriptase domain-containing protein</fullName>
    </submittedName>
</protein>
<proteinExistence type="predicted"/>
<name>A0A5S6QRB2_TRIMR</name>
<dbReference type="Pfam" id="PF00078">
    <property type="entry name" value="RVT_1"/>
    <property type="match status" value="1"/>
</dbReference>
<dbReference type="InterPro" id="IPR000477">
    <property type="entry name" value="RT_dom"/>
</dbReference>
<dbReference type="SUPFAM" id="SSF56672">
    <property type="entry name" value="DNA/RNA polymerases"/>
    <property type="match status" value="1"/>
</dbReference>
<reference evidence="3" key="1">
    <citation type="submission" date="2019-12" db="UniProtKB">
        <authorList>
            <consortium name="WormBaseParasite"/>
        </authorList>
    </citation>
    <scope>IDENTIFICATION</scope>
</reference>
<dbReference type="AlphaFoldDB" id="A0A5S6QRB2"/>
<dbReference type="Gene3D" id="3.30.70.270">
    <property type="match status" value="1"/>
</dbReference>
<dbReference type="WBParaSite" id="TMUE_2000009891.1">
    <property type="protein sequence ID" value="TMUE_2000009891.1"/>
    <property type="gene ID" value="WBGene00300765"/>
</dbReference>
<dbReference type="PANTHER" id="PTHR37984">
    <property type="entry name" value="PROTEIN CBG26694"/>
    <property type="match status" value="1"/>
</dbReference>
<sequence length="102" mass="11773">MVVMKKRNGSFRICADFSTDLNDALELHQYPLPLPEDVFTVLNGGRVFSRIDFADAYLQIEVDERSKELLTINTHRGLYRYNRLPFGVKSALGIFQQIMDTM</sequence>
<dbReference type="STRING" id="70415.A0A5S6QRB2"/>
<dbReference type="InterPro" id="IPR043502">
    <property type="entry name" value="DNA/RNA_pol_sf"/>
</dbReference>
<dbReference type="Gene3D" id="3.10.10.10">
    <property type="entry name" value="HIV Type 1 Reverse Transcriptase, subunit A, domain 1"/>
    <property type="match status" value="1"/>
</dbReference>